<feature type="domain" description="Peptidase S54 rhomboid" evidence="8">
    <location>
        <begin position="74"/>
        <end position="236"/>
    </location>
</feature>
<feature type="transmembrane region" description="Helical" evidence="7">
    <location>
        <begin position="20"/>
        <end position="38"/>
    </location>
</feature>
<evidence type="ECO:0000313" key="10">
    <source>
        <dbReference type="Proteomes" id="UP001237448"/>
    </source>
</evidence>
<comment type="subcellular location">
    <subcellularLocation>
        <location evidence="1">Membrane</location>
        <topology evidence="1">Multi-pass membrane protein</topology>
    </subcellularLocation>
</comment>
<dbReference type="PANTHER" id="PTHR43066:SF26">
    <property type="entry name" value="RHOMBOID PROTEASE GLPG"/>
    <property type="match status" value="1"/>
</dbReference>
<keyword evidence="9" id="KW-0645">Protease</keyword>
<evidence type="ECO:0000259" key="8">
    <source>
        <dbReference type="Pfam" id="PF01694"/>
    </source>
</evidence>
<evidence type="ECO:0000313" key="9">
    <source>
        <dbReference type="EMBL" id="MDQ0394063.1"/>
    </source>
</evidence>
<proteinExistence type="predicted"/>
<gene>
    <name evidence="9" type="ORF">J3R73_003855</name>
</gene>
<dbReference type="Proteomes" id="UP001237448">
    <property type="component" value="Unassembled WGS sequence"/>
</dbReference>
<feature type="transmembrane region" description="Helical" evidence="7">
    <location>
        <begin position="140"/>
        <end position="159"/>
    </location>
</feature>
<feature type="transmembrane region" description="Helical" evidence="7">
    <location>
        <begin position="91"/>
        <end position="107"/>
    </location>
</feature>
<feature type="transmembrane region" description="Helical" evidence="7">
    <location>
        <begin position="220"/>
        <end position="239"/>
    </location>
</feature>
<dbReference type="RefSeq" id="WP_307430430.1">
    <property type="nucleotide sequence ID" value="NZ_JAUSVK010000001.1"/>
</dbReference>
<dbReference type="InterPro" id="IPR035952">
    <property type="entry name" value="Rhomboid-like_sf"/>
</dbReference>
<keyword evidence="9" id="KW-0378">Hydrolase</keyword>
<organism evidence="9 10">
    <name type="scientific">Labrys monachus</name>
    <dbReference type="NCBI Taxonomy" id="217067"/>
    <lineage>
        <taxon>Bacteria</taxon>
        <taxon>Pseudomonadati</taxon>
        <taxon>Pseudomonadota</taxon>
        <taxon>Alphaproteobacteria</taxon>
        <taxon>Hyphomicrobiales</taxon>
        <taxon>Xanthobacteraceae</taxon>
        <taxon>Labrys</taxon>
    </lineage>
</organism>
<dbReference type="SUPFAM" id="SSF144091">
    <property type="entry name" value="Rhomboid-like"/>
    <property type="match status" value="1"/>
</dbReference>
<feature type="transmembrane region" description="Helical" evidence="7">
    <location>
        <begin position="194"/>
        <end position="214"/>
    </location>
</feature>
<dbReference type="PANTHER" id="PTHR43066">
    <property type="entry name" value="RHOMBOID-RELATED PROTEIN"/>
    <property type="match status" value="1"/>
</dbReference>
<evidence type="ECO:0000256" key="1">
    <source>
        <dbReference type="ARBA" id="ARBA00004141"/>
    </source>
</evidence>
<evidence type="ECO:0000256" key="5">
    <source>
        <dbReference type="ARBA" id="ARBA00022989"/>
    </source>
</evidence>
<evidence type="ECO:0000256" key="2">
    <source>
        <dbReference type="ARBA" id="ARBA00022475"/>
    </source>
</evidence>
<protein>
    <submittedName>
        <fullName evidence="9">Membrane associated rhomboid family serine protease</fullName>
    </submittedName>
</protein>
<evidence type="ECO:0000256" key="6">
    <source>
        <dbReference type="ARBA" id="ARBA00023136"/>
    </source>
</evidence>
<evidence type="ECO:0000256" key="4">
    <source>
        <dbReference type="ARBA" id="ARBA00022692"/>
    </source>
</evidence>
<dbReference type="Gene3D" id="1.20.1540.10">
    <property type="entry name" value="Rhomboid-like"/>
    <property type="match status" value="1"/>
</dbReference>
<feature type="transmembrane region" description="Helical" evidence="7">
    <location>
        <begin position="114"/>
        <end position="134"/>
    </location>
</feature>
<keyword evidence="5 7" id="KW-1133">Transmembrane helix</keyword>
<sequence length="249" mass="26794">MPAPSRNHAAPPPAFNVPPVVLVLTGLLVAVHVLRNVLPEMWAGRIVPYLAFMPVRYLTDSEQFGQWAGGHFADVWTFVTCFFLQADAGTLIINGAALLVLGAAVAWRLGTKRFLVFTTLCIVAGSVTCLVAYWGQPVVIVGAGGGISGLFAAAIHFIFKGGSPMAGFQVAGGAAFRRPAWPLRDALADQNVRVWLAIFAFINLWYVASYYILASAGETTGWPANIGGFAAGLVLFRYFDPKPRLRRVV</sequence>
<dbReference type="InterPro" id="IPR022764">
    <property type="entry name" value="Peptidase_S54_rhomboid_dom"/>
</dbReference>
<keyword evidence="3" id="KW-0997">Cell inner membrane</keyword>
<keyword evidence="10" id="KW-1185">Reference proteome</keyword>
<name>A0ABU0FHI0_9HYPH</name>
<keyword evidence="2" id="KW-1003">Cell membrane</keyword>
<dbReference type="Pfam" id="PF01694">
    <property type="entry name" value="Rhomboid"/>
    <property type="match status" value="1"/>
</dbReference>
<keyword evidence="4 7" id="KW-0812">Transmembrane</keyword>
<dbReference type="GO" id="GO:0008233">
    <property type="term" value="F:peptidase activity"/>
    <property type="evidence" value="ECO:0007669"/>
    <property type="project" value="UniProtKB-KW"/>
</dbReference>
<accession>A0ABU0FHI0</accession>
<keyword evidence="6 7" id="KW-0472">Membrane</keyword>
<evidence type="ECO:0000256" key="3">
    <source>
        <dbReference type="ARBA" id="ARBA00022519"/>
    </source>
</evidence>
<dbReference type="EMBL" id="JAUSVK010000001">
    <property type="protein sequence ID" value="MDQ0394063.1"/>
    <property type="molecule type" value="Genomic_DNA"/>
</dbReference>
<reference evidence="9 10" key="1">
    <citation type="submission" date="2023-07" db="EMBL/GenBank/DDBJ databases">
        <title>Genomic Encyclopedia of Type Strains, Phase IV (KMG-IV): sequencing the most valuable type-strain genomes for metagenomic binning, comparative biology and taxonomic classification.</title>
        <authorList>
            <person name="Goeker M."/>
        </authorList>
    </citation>
    <scope>NUCLEOTIDE SEQUENCE [LARGE SCALE GENOMIC DNA]</scope>
    <source>
        <strain evidence="9 10">DSM 5896</strain>
    </source>
</reference>
<comment type="caution">
    <text evidence="9">The sequence shown here is derived from an EMBL/GenBank/DDBJ whole genome shotgun (WGS) entry which is preliminary data.</text>
</comment>
<evidence type="ECO:0000256" key="7">
    <source>
        <dbReference type="SAM" id="Phobius"/>
    </source>
</evidence>
<dbReference type="GO" id="GO:0006508">
    <property type="term" value="P:proteolysis"/>
    <property type="evidence" value="ECO:0007669"/>
    <property type="project" value="UniProtKB-KW"/>
</dbReference>